<dbReference type="InterPro" id="IPR006187">
    <property type="entry name" value="Claudin"/>
</dbReference>
<dbReference type="InterPro" id="IPR004031">
    <property type="entry name" value="PMP22/EMP/MP20/Claudin"/>
</dbReference>
<feature type="transmembrane region" description="Helical" evidence="10">
    <location>
        <begin position="161"/>
        <end position="182"/>
    </location>
</feature>
<dbReference type="InterPro" id="IPR017974">
    <property type="entry name" value="Claudin_CS"/>
</dbReference>
<feature type="transmembrane region" description="Helical" evidence="10">
    <location>
        <begin position="70"/>
        <end position="97"/>
    </location>
</feature>
<evidence type="ECO:0000313" key="13">
    <source>
        <dbReference type="Proteomes" id="UP000645828"/>
    </source>
</evidence>
<dbReference type="Pfam" id="PF00822">
    <property type="entry name" value="PMP22_Claudin"/>
    <property type="match status" value="1"/>
</dbReference>
<evidence type="ECO:0000256" key="5">
    <source>
        <dbReference type="ARBA" id="ARBA00022475"/>
    </source>
</evidence>
<evidence type="ECO:0000256" key="7">
    <source>
        <dbReference type="ARBA" id="ARBA00022949"/>
    </source>
</evidence>
<keyword evidence="5" id="KW-1003">Cell membrane</keyword>
<evidence type="ECO:0000256" key="11">
    <source>
        <dbReference type="SAM" id="SignalP"/>
    </source>
</evidence>
<dbReference type="PANTHER" id="PTHR12002">
    <property type="entry name" value="CLAUDIN"/>
    <property type="match status" value="1"/>
</dbReference>
<evidence type="ECO:0000313" key="12">
    <source>
        <dbReference type="EMBL" id="CAD7689779.1"/>
    </source>
</evidence>
<dbReference type="GO" id="GO:0005923">
    <property type="term" value="C:bicellular tight junction"/>
    <property type="evidence" value="ECO:0007669"/>
    <property type="project" value="UniProtKB-SubCell"/>
</dbReference>
<keyword evidence="11" id="KW-0732">Signal</keyword>
<feature type="transmembrane region" description="Helical" evidence="10">
    <location>
        <begin position="118"/>
        <end position="141"/>
    </location>
</feature>
<evidence type="ECO:0000256" key="6">
    <source>
        <dbReference type="ARBA" id="ARBA00022692"/>
    </source>
</evidence>
<sequence length="308" mass="32679">MANSGLQLLGFALALVGWAGLVASTAIPQWQMSSYAGDNIITAQAMYKGLWMECVTQSTGMMSCKMYDSVLALSAALQATRALMVVSLVLGFLAMFVATMGMKCTNCGGDDKVKKARIAMTGGIIFIVGGLAALVACSWYGHQIVTDFYNPLVPMNIKYEFGPAIFIGWAGSALVILGGALLSCSCPGSESKAGTFLFFSPSGPLLSSTPNLCGEPGTFKCTGFRLKRTVLSAPLFLVTQAPTLPTDSRRLRCLASLTSSHSSVPSTPNSCLNSYQSCFFSRKIKILLRGEGSHFLHLPLTPPSHLLS</sequence>
<protein>
    <submittedName>
        <fullName evidence="12">(raccoon dog) hypothetical protein</fullName>
    </submittedName>
</protein>
<comment type="caution">
    <text evidence="12">The sequence shown here is derived from an EMBL/GenBank/DDBJ whole genome shotgun (WGS) entry which is preliminary data.</text>
</comment>
<organism evidence="12 13">
    <name type="scientific">Nyctereutes procyonoides</name>
    <name type="common">Raccoon dog</name>
    <name type="synonym">Canis procyonoides</name>
    <dbReference type="NCBI Taxonomy" id="34880"/>
    <lineage>
        <taxon>Eukaryota</taxon>
        <taxon>Metazoa</taxon>
        <taxon>Chordata</taxon>
        <taxon>Craniata</taxon>
        <taxon>Vertebrata</taxon>
        <taxon>Euteleostomi</taxon>
        <taxon>Mammalia</taxon>
        <taxon>Eutheria</taxon>
        <taxon>Laurasiatheria</taxon>
        <taxon>Carnivora</taxon>
        <taxon>Caniformia</taxon>
        <taxon>Canidae</taxon>
        <taxon>Nyctereutes</taxon>
    </lineage>
</organism>
<dbReference type="FunFam" id="1.20.140.150:FF:000001">
    <property type="entry name" value="Claudin"/>
    <property type="match status" value="1"/>
</dbReference>
<feature type="chain" id="PRO_5032909626" evidence="11">
    <location>
        <begin position="25"/>
        <end position="308"/>
    </location>
</feature>
<name>A0A811ZM69_NYCPR</name>
<keyword evidence="7" id="KW-0965">Cell junction</keyword>
<comment type="similarity">
    <text evidence="3">Belongs to the claudin family.</text>
</comment>
<accession>A0A811ZM69</accession>
<evidence type="ECO:0000256" key="3">
    <source>
        <dbReference type="ARBA" id="ARBA00008295"/>
    </source>
</evidence>
<gene>
    <name evidence="12" type="ORF">NYPRO_LOCUS22573</name>
</gene>
<dbReference type="AlphaFoldDB" id="A0A811ZM69"/>
<comment type="subcellular location">
    <subcellularLocation>
        <location evidence="1">Cell junction</location>
        <location evidence="1">Tight junction</location>
    </subcellularLocation>
    <subcellularLocation>
        <location evidence="2">Cell membrane</location>
        <topology evidence="2">Multi-pass membrane protein</topology>
    </subcellularLocation>
</comment>
<proteinExistence type="inferred from homology"/>
<dbReference type="PRINTS" id="PR01077">
    <property type="entry name" value="CLAUDIN"/>
</dbReference>
<dbReference type="PROSITE" id="PS01346">
    <property type="entry name" value="CLAUDIN"/>
    <property type="match status" value="1"/>
</dbReference>
<keyword evidence="9 10" id="KW-0472">Membrane</keyword>
<evidence type="ECO:0000256" key="8">
    <source>
        <dbReference type="ARBA" id="ARBA00022989"/>
    </source>
</evidence>
<evidence type="ECO:0000256" key="2">
    <source>
        <dbReference type="ARBA" id="ARBA00004651"/>
    </source>
</evidence>
<evidence type="ECO:0000256" key="9">
    <source>
        <dbReference type="ARBA" id="ARBA00023136"/>
    </source>
</evidence>
<keyword evidence="6 10" id="KW-0812">Transmembrane</keyword>
<dbReference type="Gene3D" id="1.20.140.150">
    <property type="match status" value="1"/>
</dbReference>
<keyword evidence="8 10" id="KW-1133">Transmembrane helix</keyword>
<evidence type="ECO:0000256" key="1">
    <source>
        <dbReference type="ARBA" id="ARBA00004435"/>
    </source>
</evidence>
<dbReference type="GO" id="GO:0005886">
    <property type="term" value="C:plasma membrane"/>
    <property type="evidence" value="ECO:0007669"/>
    <property type="project" value="UniProtKB-SubCell"/>
</dbReference>
<dbReference type="Proteomes" id="UP000645828">
    <property type="component" value="Unassembled WGS sequence"/>
</dbReference>
<dbReference type="GO" id="GO:0005198">
    <property type="term" value="F:structural molecule activity"/>
    <property type="evidence" value="ECO:0007669"/>
    <property type="project" value="InterPro"/>
</dbReference>
<keyword evidence="13" id="KW-1185">Reference proteome</keyword>
<evidence type="ECO:0000256" key="4">
    <source>
        <dbReference type="ARBA" id="ARBA00022427"/>
    </source>
</evidence>
<evidence type="ECO:0000256" key="10">
    <source>
        <dbReference type="SAM" id="Phobius"/>
    </source>
</evidence>
<reference evidence="12" key="1">
    <citation type="submission" date="2020-12" db="EMBL/GenBank/DDBJ databases">
        <authorList>
            <consortium name="Molecular Ecology Group"/>
        </authorList>
    </citation>
    <scope>NUCLEOTIDE SEQUENCE</scope>
    <source>
        <strain evidence="12">TBG_1078</strain>
    </source>
</reference>
<keyword evidence="4" id="KW-0796">Tight junction</keyword>
<feature type="signal peptide" evidence="11">
    <location>
        <begin position="1"/>
        <end position="24"/>
    </location>
</feature>
<dbReference type="EMBL" id="CAJHUB010000769">
    <property type="protein sequence ID" value="CAD7689779.1"/>
    <property type="molecule type" value="Genomic_DNA"/>
</dbReference>